<dbReference type="Pfam" id="PF00072">
    <property type="entry name" value="Response_reg"/>
    <property type="match status" value="1"/>
</dbReference>
<dbReference type="InterPro" id="IPR009057">
    <property type="entry name" value="Homeodomain-like_sf"/>
</dbReference>
<sequence>MKTSPKVYPALPVVIIDDDPYSLQVCQLHLQRRGITNLICCQKGEEALDVLASQQVSLIILDLHMPDMSGEEVLETVSKTYPGLPVIISTAVDDVDTAVRCIKAGAVDYVIKPISPDRIVAIVQRTFEFQELRQETALLKERVLDNTLKHPEAFTDIVTNNPQMLAIFRYVESIATTSQSVLIAGETGVGKELIAQAIHQLSGRKGNIVAVNVAGLDDTTFSDTLFGHKRGAFTGAERARDGLIEKAMNGTLFLDEIGDLLPTSQVKLLRLLQEHEYYPLGADVPRTTNARIIVATNSNLLAKQEAGQFRSDLYYRLLLHHIDIPALRERKDDIPLLLEHFLQQAAVELEKSKPTAPEELKTLLTAYDFPGNIREFQAMIFDAVSRHESGVLSLKSLKALITTPTSPAEVMQTTPPLETVYSSLEHLPSLKEAEDQLIQEALRRTEGNRTLAAGLLGITRQTLHRRLQARQKSSM</sequence>
<dbReference type="CDD" id="cd00009">
    <property type="entry name" value="AAA"/>
    <property type="match status" value="1"/>
</dbReference>
<gene>
    <name evidence="8" type="ORF">CSA56_14980</name>
</gene>
<accession>A0A2G6KAD3</accession>
<dbReference type="PANTHER" id="PTHR32071">
    <property type="entry name" value="TRANSCRIPTIONAL REGULATORY PROTEIN"/>
    <property type="match status" value="1"/>
</dbReference>
<feature type="domain" description="Sigma-54 factor interaction" evidence="6">
    <location>
        <begin position="157"/>
        <end position="385"/>
    </location>
</feature>
<dbReference type="SUPFAM" id="SSF46689">
    <property type="entry name" value="Homeodomain-like"/>
    <property type="match status" value="1"/>
</dbReference>
<dbReference type="SMART" id="SM00448">
    <property type="entry name" value="REC"/>
    <property type="match status" value="1"/>
</dbReference>
<name>A0A2G6KAD3_9BACT</name>
<comment type="caution">
    <text evidence="8">The sequence shown here is derived from an EMBL/GenBank/DDBJ whole genome shotgun (WGS) entry which is preliminary data.</text>
</comment>
<dbReference type="PANTHER" id="PTHR32071:SF13">
    <property type="entry name" value="RESPONSE REGULATOR HSFA"/>
    <property type="match status" value="1"/>
</dbReference>
<dbReference type="InterPro" id="IPR058031">
    <property type="entry name" value="AAA_lid_NorR"/>
</dbReference>
<dbReference type="PROSITE" id="PS50045">
    <property type="entry name" value="SIGMA54_INTERACT_4"/>
    <property type="match status" value="1"/>
</dbReference>
<dbReference type="PROSITE" id="PS00675">
    <property type="entry name" value="SIGMA54_INTERACT_1"/>
    <property type="match status" value="1"/>
</dbReference>
<keyword evidence="3" id="KW-0805">Transcription regulation</keyword>
<dbReference type="InterPro" id="IPR003593">
    <property type="entry name" value="AAA+_ATPase"/>
</dbReference>
<evidence type="ECO:0000256" key="1">
    <source>
        <dbReference type="ARBA" id="ARBA00022741"/>
    </source>
</evidence>
<dbReference type="InterPro" id="IPR002078">
    <property type="entry name" value="Sigma_54_int"/>
</dbReference>
<dbReference type="InterPro" id="IPR025662">
    <property type="entry name" value="Sigma_54_int_dom_ATP-bd_1"/>
</dbReference>
<dbReference type="InterPro" id="IPR002197">
    <property type="entry name" value="HTH_Fis"/>
</dbReference>
<dbReference type="EMBL" id="PDSK01000111">
    <property type="protein sequence ID" value="PIE32605.1"/>
    <property type="molecule type" value="Genomic_DNA"/>
</dbReference>
<dbReference type="Gene3D" id="1.10.8.60">
    <property type="match status" value="1"/>
</dbReference>
<feature type="modified residue" description="4-aspartylphosphate" evidence="5">
    <location>
        <position position="62"/>
    </location>
</feature>
<dbReference type="GO" id="GO:0043565">
    <property type="term" value="F:sequence-specific DNA binding"/>
    <property type="evidence" value="ECO:0007669"/>
    <property type="project" value="InterPro"/>
</dbReference>
<evidence type="ECO:0000256" key="4">
    <source>
        <dbReference type="ARBA" id="ARBA00023163"/>
    </source>
</evidence>
<evidence type="ECO:0000256" key="5">
    <source>
        <dbReference type="PROSITE-ProRule" id="PRU00169"/>
    </source>
</evidence>
<dbReference type="Pfam" id="PF02954">
    <property type="entry name" value="HTH_8"/>
    <property type="match status" value="1"/>
</dbReference>
<dbReference type="GO" id="GO:0006355">
    <property type="term" value="P:regulation of DNA-templated transcription"/>
    <property type="evidence" value="ECO:0007669"/>
    <property type="project" value="InterPro"/>
</dbReference>
<dbReference type="FunFam" id="3.40.50.300:FF:000006">
    <property type="entry name" value="DNA-binding transcriptional regulator NtrC"/>
    <property type="match status" value="1"/>
</dbReference>
<dbReference type="SUPFAM" id="SSF52540">
    <property type="entry name" value="P-loop containing nucleoside triphosphate hydrolases"/>
    <property type="match status" value="1"/>
</dbReference>
<keyword evidence="1" id="KW-0547">Nucleotide-binding</keyword>
<keyword evidence="2" id="KW-0067">ATP-binding</keyword>
<keyword evidence="4" id="KW-0804">Transcription</keyword>
<dbReference type="Gene3D" id="3.40.50.2300">
    <property type="match status" value="1"/>
</dbReference>
<dbReference type="CDD" id="cd00156">
    <property type="entry name" value="REC"/>
    <property type="match status" value="1"/>
</dbReference>
<keyword evidence="5" id="KW-0597">Phosphoprotein</keyword>
<organism evidence="8 9">
    <name type="scientific">candidate division KSB3 bacterium</name>
    <dbReference type="NCBI Taxonomy" id="2044937"/>
    <lineage>
        <taxon>Bacteria</taxon>
        <taxon>candidate division KSB3</taxon>
    </lineage>
</organism>
<dbReference type="GO" id="GO:0005524">
    <property type="term" value="F:ATP binding"/>
    <property type="evidence" value="ECO:0007669"/>
    <property type="project" value="UniProtKB-KW"/>
</dbReference>
<dbReference type="PRINTS" id="PR01590">
    <property type="entry name" value="HTHFIS"/>
</dbReference>
<proteinExistence type="predicted"/>
<dbReference type="SUPFAM" id="SSF52172">
    <property type="entry name" value="CheY-like"/>
    <property type="match status" value="1"/>
</dbReference>
<dbReference type="Gene3D" id="3.40.50.300">
    <property type="entry name" value="P-loop containing nucleotide triphosphate hydrolases"/>
    <property type="match status" value="1"/>
</dbReference>
<evidence type="ECO:0000313" key="9">
    <source>
        <dbReference type="Proteomes" id="UP000230821"/>
    </source>
</evidence>
<protein>
    <submittedName>
        <fullName evidence="8">Two-component system response regulator</fullName>
    </submittedName>
</protein>
<evidence type="ECO:0000259" key="7">
    <source>
        <dbReference type="PROSITE" id="PS50110"/>
    </source>
</evidence>
<evidence type="ECO:0000313" key="8">
    <source>
        <dbReference type="EMBL" id="PIE32605.1"/>
    </source>
</evidence>
<dbReference type="InterPro" id="IPR027417">
    <property type="entry name" value="P-loop_NTPase"/>
</dbReference>
<dbReference type="Proteomes" id="UP000230821">
    <property type="component" value="Unassembled WGS sequence"/>
</dbReference>
<dbReference type="AlphaFoldDB" id="A0A2G6KAD3"/>
<reference evidence="8 9" key="1">
    <citation type="submission" date="2017-10" db="EMBL/GenBank/DDBJ databases">
        <title>Novel microbial diversity and functional potential in the marine mammal oral microbiome.</title>
        <authorList>
            <person name="Dudek N.K."/>
            <person name="Sun C.L."/>
            <person name="Burstein D."/>
            <person name="Kantor R.S."/>
            <person name="Aliaga Goltsman D.S."/>
            <person name="Bik E.M."/>
            <person name="Thomas B.C."/>
            <person name="Banfield J.F."/>
            <person name="Relman D.A."/>
        </authorList>
    </citation>
    <scope>NUCLEOTIDE SEQUENCE [LARGE SCALE GENOMIC DNA]</scope>
    <source>
        <strain evidence="8">DOLJORAL78_47_16</strain>
    </source>
</reference>
<dbReference type="GO" id="GO:0000160">
    <property type="term" value="P:phosphorelay signal transduction system"/>
    <property type="evidence" value="ECO:0007669"/>
    <property type="project" value="InterPro"/>
</dbReference>
<dbReference type="SMART" id="SM00382">
    <property type="entry name" value="AAA"/>
    <property type="match status" value="1"/>
</dbReference>
<dbReference type="Gene3D" id="1.10.10.60">
    <property type="entry name" value="Homeodomain-like"/>
    <property type="match status" value="1"/>
</dbReference>
<evidence type="ECO:0000256" key="3">
    <source>
        <dbReference type="ARBA" id="ARBA00023015"/>
    </source>
</evidence>
<dbReference type="Pfam" id="PF25601">
    <property type="entry name" value="AAA_lid_14"/>
    <property type="match status" value="1"/>
</dbReference>
<dbReference type="InterPro" id="IPR001789">
    <property type="entry name" value="Sig_transdc_resp-reg_receiver"/>
</dbReference>
<dbReference type="PROSITE" id="PS50110">
    <property type="entry name" value="RESPONSE_REGULATORY"/>
    <property type="match status" value="1"/>
</dbReference>
<evidence type="ECO:0000256" key="2">
    <source>
        <dbReference type="ARBA" id="ARBA00022840"/>
    </source>
</evidence>
<feature type="domain" description="Response regulatory" evidence="7">
    <location>
        <begin position="12"/>
        <end position="127"/>
    </location>
</feature>
<evidence type="ECO:0000259" key="6">
    <source>
        <dbReference type="PROSITE" id="PS50045"/>
    </source>
</evidence>
<dbReference type="Pfam" id="PF00158">
    <property type="entry name" value="Sigma54_activat"/>
    <property type="match status" value="1"/>
</dbReference>
<dbReference type="InterPro" id="IPR011006">
    <property type="entry name" value="CheY-like_superfamily"/>
</dbReference>